<feature type="compositionally biased region" description="Polar residues" evidence="1">
    <location>
        <begin position="229"/>
        <end position="246"/>
    </location>
</feature>
<evidence type="ECO:0000313" key="3">
    <source>
        <dbReference type="Proteomes" id="UP000008177"/>
    </source>
</evidence>
<dbReference type="OrthoDB" id="3541994at2759"/>
<name>G2XU03_BOTF4</name>
<organism evidence="2 3">
    <name type="scientific">Botryotinia fuckeliana (strain T4)</name>
    <name type="common">Noble rot fungus</name>
    <name type="synonym">Botrytis cinerea</name>
    <dbReference type="NCBI Taxonomy" id="999810"/>
    <lineage>
        <taxon>Eukaryota</taxon>
        <taxon>Fungi</taxon>
        <taxon>Dikarya</taxon>
        <taxon>Ascomycota</taxon>
        <taxon>Pezizomycotina</taxon>
        <taxon>Leotiomycetes</taxon>
        <taxon>Helotiales</taxon>
        <taxon>Sclerotiniaceae</taxon>
        <taxon>Botrytis</taxon>
    </lineage>
</organism>
<dbReference type="STRING" id="999810.G2XU03"/>
<dbReference type="AlphaFoldDB" id="G2XU03"/>
<dbReference type="InParanoid" id="G2XU03"/>
<dbReference type="EMBL" id="FQ790267">
    <property type="protein sequence ID" value="CCD43973.1"/>
    <property type="molecule type" value="Genomic_DNA"/>
</dbReference>
<protein>
    <submittedName>
        <fullName evidence="2">Uncharacterized protein</fullName>
    </submittedName>
</protein>
<sequence>MSPPQVLVLGPTDYGNSFKPYHPDARLVRDRKPALEMVDKYLEQLTNTSFITDLGFFNGLIAEESSNNINQFCDIDYRLLDNVGSLRNLKITRVDSALRAWMDDAARKLSDLRKLRVTQLYSTYDTLLEEFNTLGLPRLSELSIREVTNVLNTSNLLTRVLDKPPECDALASHTILDRLPGHGRSLTKLAVHLDFATQWLSRSIQPVKDSLLHLYWHFPFLDLEDQGTNDDPTLSSSKEMKTTFTSKMDKLQ</sequence>
<feature type="region of interest" description="Disordered" evidence="1">
    <location>
        <begin position="229"/>
        <end position="252"/>
    </location>
</feature>
<reference evidence="3" key="1">
    <citation type="journal article" date="2011" name="PLoS Genet.">
        <title>Genomic analysis of the necrotrophic fungal pathogens Sclerotinia sclerotiorum and Botrytis cinerea.</title>
        <authorList>
            <person name="Amselem J."/>
            <person name="Cuomo C.A."/>
            <person name="van Kan J.A."/>
            <person name="Viaud M."/>
            <person name="Benito E.P."/>
            <person name="Couloux A."/>
            <person name="Coutinho P.M."/>
            <person name="de Vries R.P."/>
            <person name="Dyer P.S."/>
            <person name="Fillinger S."/>
            <person name="Fournier E."/>
            <person name="Gout L."/>
            <person name="Hahn M."/>
            <person name="Kohn L."/>
            <person name="Lapalu N."/>
            <person name="Plummer K.M."/>
            <person name="Pradier J.M."/>
            <person name="Quevillon E."/>
            <person name="Sharon A."/>
            <person name="Simon A."/>
            <person name="ten Have A."/>
            <person name="Tudzynski B."/>
            <person name="Tudzynski P."/>
            <person name="Wincker P."/>
            <person name="Andrew M."/>
            <person name="Anthouard V."/>
            <person name="Beever R.E."/>
            <person name="Beffa R."/>
            <person name="Benoit I."/>
            <person name="Bouzid O."/>
            <person name="Brault B."/>
            <person name="Chen Z."/>
            <person name="Choquer M."/>
            <person name="Collemare J."/>
            <person name="Cotton P."/>
            <person name="Danchin E.G."/>
            <person name="Da Silva C."/>
            <person name="Gautier A."/>
            <person name="Giraud C."/>
            <person name="Giraud T."/>
            <person name="Gonzalez C."/>
            <person name="Grossetete S."/>
            <person name="Guldener U."/>
            <person name="Henrissat B."/>
            <person name="Howlett B.J."/>
            <person name="Kodira C."/>
            <person name="Kretschmer M."/>
            <person name="Lappartient A."/>
            <person name="Leroch M."/>
            <person name="Levis C."/>
            <person name="Mauceli E."/>
            <person name="Neuveglise C."/>
            <person name="Oeser B."/>
            <person name="Pearson M."/>
            <person name="Poulain J."/>
            <person name="Poussereau N."/>
            <person name="Quesneville H."/>
            <person name="Rascle C."/>
            <person name="Schumacher J."/>
            <person name="Segurens B."/>
            <person name="Sexton A."/>
            <person name="Silva E."/>
            <person name="Sirven C."/>
            <person name="Soanes D.M."/>
            <person name="Talbot N.J."/>
            <person name="Templeton M."/>
            <person name="Yandava C."/>
            <person name="Yarden O."/>
            <person name="Zeng Q."/>
            <person name="Rollins J.A."/>
            <person name="Lebrun M.H."/>
            <person name="Dickman M."/>
        </authorList>
    </citation>
    <scope>NUCLEOTIDE SEQUENCE [LARGE SCALE GENOMIC DNA]</scope>
    <source>
        <strain evidence="3">T4</strain>
    </source>
</reference>
<proteinExistence type="predicted"/>
<dbReference type="Proteomes" id="UP000008177">
    <property type="component" value="Unplaced contigs"/>
</dbReference>
<evidence type="ECO:0000313" key="2">
    <source>
        <dbReference type="EMBL" id="CCD43973.1"/>
    </source>
</evidence>
<gene>
    <name evidence="2" type="ORF">BofuT4_P061830.1</name>
</gene>
<accession>G2XU03</accession>
<evidence type="ECO:0000256" key="1">
    <source>
        <dbReference type="SAM" id="MobiDB-lite"/>
    </source>
</evidence>
<dbReference type="HOGENOM" id="CLU_1102640_0_0_1"/>